<keyword evidence="4" id="KW-0963">Cytoplasm</keyword>
<accession>A0A654FIM5</accession>
<reference evidence="11 12" key="1">
    <citation type="submission" date="2019-11" db="EMBL/GenBank/DDBJ databases">
        <authorList>
            <person name="Jiao W.-B."/>
            <person name="Schneeberger K."/>
        </authorList>
    </citation>
    <scope>NUCLEOTIDE SEQUENCE [LARGE SCALE GENOMIC DNA]</scope>
    <source>
        <strain evidence="12">cv. An-1</strain>
    </source>
</reference>
<keyword evidence="5" id="KW-0677">Repeat</keyword>
<dbReference type="CDD" id="cd11292">
    <property type="entry name" value="gelsolin_S3_like"/>
    <property type="match status" value="1"/>
</dbReference>
<dbReference type="Pfam" id="PF00626">
    <property type="entry name" value="Gelsolin"/>
    <property type="match status" value="6"/>
</dbReference>
<dbReference type="EMBL" id="CACRSJ010000106">
    <property type="protein sequence ID" value="VYS60685.1"/>
    <property type="molecule type" value="Genomic_DNA"/>
</dbReference>
<evidence type="ECO:0000256" key="7">
    <source>
        <dbReference type="ARBA" id="ARBA00023203"/>
    </source>
</evidence>
<dbReference type="CDD" id="cd11289">
    <property type="entry name" value="gelsolin_S2_like"/>
    <property type="match status" value="1"/>
</dbReference>
<dbReference type="InterPro" id="IPR007123">
    <property type="entry name" value="Gelsolin-like_dom"/>
</dbReference>
<evidence type="ECO:0000256" key="4">
    <source>
        <dbReference type="ARBA" id="ARBA00022490"/>
    </source>
</evidence>
<dbReference type="Pfam" id="PF02209">
    <property type="entry name" value="VHP"/>
    <property type="match status" value="1"/>
</dbReference>
<dbReference type="FunFam" id="3.40.20.10:FF:000001">
    <property type="entry name" value="Gelsolin"/>
    <property type="match status" value="1"/>
</dbReference>
<dbReference type="Proteomes" id="UP000426265">
    <property type="component" value="Unassembled WGS sequence"/>
</dbReference>
<proteinExistence type="inferred from homology"/>
<evidence type="ECO:0000256" key="6">
    <source>
        <dbReference type="ARBA" id="ARBA00022837"/>
    </source>
</evidence>
<keyword evidence="7" id="KW-0009">Actin-binding</keyword>
<evidence type="ECO:0000313" key="11">
    <source>
        <dbReference type="EMBL" id="VYS60685.1"/>
    </source>
</evidence>
<dbReference type="CDD" id="cd11293">
    <property type="entry name" value="gelsolin_S4_like"/>
    <property type="match status" value="1"/>
</dbReference>
<organism evidence="11 12">
    <name type="scientific">Arabidopsis thaliana</name>
    <name type="common">Mouse-ear cress</name>
    <dbReference type="NCBI Taxonomy" id="3702"/>
    <lineage>
        <taxon>Eukaryota</taxon>
        <taxon>Viridiplantae</taxon>
        <taxon>Streptophyta</taxon>
        <taxon>Embryophyta</taxon>
        <taxon>Tracheophyta</taxon>
        <taxon>Spermatophyta</taxon>
        <taxon>Magnoliopsida</taxon>
        <taxon>eudicotyledons</taxon>
        <taxon>Gunneridae</taxon>
        <taxon>Pentapetalae</taxon>
        <taxon>rosids</taxon>
        <taxon>malvids</taxon>
        <taxon>Brassicales</taxon>
        <taxon>Brassicaceae</taxon>
        <taxon>Camelineae</taxon>
        <taxon>Arabidopsis</taxon>
    </lineage>
</organism>
<dbReference type="FunFam" id="3.40.20.10:FF:000002">
    <property type="entry name" value="Gelsolin"/>
    <property type="match status" value="1"/>
</dbReference>
<evidence type="ECO:0000256" key="1">
    <source>
        <dbReference type="ARBA" id="ARBA00004245"/>
    </source>
</evidence>
<feature type="compositionally biased region" description="Low complexity" evidence="9">
    <location>
        <begin position="813"/>
        <end position="833"/>
    </location>
</feature>
<comment type="similarity">
    <text evidence="2">Belongs to the villin/gelsolin family.</text>
</comment>
<dbReference type="PANTHER" id="PTHR11977">
    <property type="entry name" value="VILLIN"/>
    <property type="match status" value="1"/>
</dbReference>
<keyword evidence="3" id="KW-0117">Actin capping</keyword>
<dbReference type="AlphaFoldDB" id="A0A654FIM5"/>
<keyword evidence="8" id="KW-0206">Cytoskeleton</keyword>
<dbReference type="SUPFAM" id="SSF55753">
    <property type="entry name" value="Actin depolymerizing proteins"/>
    <property type="match status" value="6"/>
</dbReference>
<evidence type="ECO:0000256" key="3">
    <source>
        <dbReference type="ARBA" id="ARBA00022467"/>
    </source>
</evidence>
<dbReference type="GO" id="GO:0051015">
    <property type="term" value="F:actin filament binding"/>
    <property type="evidence" value="ECO:0007669"/>
    <property type="project" value="InterPro"/>
</dbReference>
<evidence type="ECO:0000259" key="10">
    <source>
        <dbReference type="PROSITE" id="PS51089"/>
    </source>
</evidence>
<dbReference type="PANTHER" id="PTHR11977:SF101">
    <property type="entry name" value="VILLIN-3"/>
    <property type="match status" value="1"/>
</dbReference>
<evidence type="ECO:0000256" key="5">
    <source>
        <dbReference type="ARBA" id="ARBA00022737"/>
    </source>
</evidence>
<dbReference type="GO" id="GO:0051017">
    <property type="term" value="P:actin filament bundle assembly"/>
    <property type="evidence" value="ECO:0007669"/>
    <property type="project" value="UniProtKB-ARBA"/>
</dbReference>
<feature type="compositionally biased region" description="Low complexity" evidence="9">
    <location>
        <begin position="774"/>
        <end position="785"/>
    </location>
</feature>
<dbReference type="FunFam" id="3.40.20.10:FF:000038">
    <property type="entry name" value="Villin-like 1"/>
    <property type="match status" value="1"/>
</dbReference>
<dbReference type="PROSITE" id="PS51089">
    <property type="entry name" value="HP"/>
    <property type="match status" value="1"/>
</dbReference>
<feature type="compositionally biased region" description="Acidic residues" evidence="9">
    <location>
        <begin position="870"/>
        <end position="884"/>
    </location>
</feature>
<dbReference type="CDD" id="cd11288">
    <property type="entry name" value="gelsolin_S5_like"/>
    <property type="match status" value="1"/>
</dbReference>
<sequence>MSGSTKVLDPAFQGVGQKPYPFKKGTEIWRIENFEPVPVPKSEHGKFYMGDTYIVLQTTQNKGGAYLFDIHFWIGKDTSQDEAGTAAVKTVELDAALGGRAVQYREIQGHESDKFLSYFKPCIIPLEGGVASGFKKPEEEEFETRLYTCKGKRAVHLKQVPFARSSLNHDDVFILDTKEKIYQFNGANSNIQERAKALVVIQYLKDKFHEGTSDVAIVDDGKLDTESDSGEFWVLFGGFAPIARKVASEDEIIPETTPPKLYSIADGQVESIDGDLSKSMLENKKCYLLDCGSEIFIWVGRVTQVEERKTAIQAAEDFVASENRPKATRITRVIQGYEPHSFKSNFDSWPSGSATPANEEGRGKVAALLKQQGVGLKGLSKSTPVNEDIPPLLEGGGKLEVWYIDANSKTVLSKDHVGKLYSGDCYLVLYTYHSGERKEDYFLCCWFGKNSNQEDQETAVRLASTMTNSLKGRPVQARIFEGKEPPQFVALFQHMVVLKGGLSSGYKNSMTEKGSSGETYTPESIALIQVSGTGVHNNKALQVEAVATSLNSYDCFLLQSGTSMFLWVGNHSTHEQQELAAKVAEFLKPGTTIKHAKEGTESSSFWFALGGKQNFTSKKVSSETVRDPHLFSFSFNRGKFQVEEIHNFDQDDLLTEEMHLLDTHAEVFVWVGQCVDPKEKQTAFEIGQRYINLAGSLEGLSPKVPLYKITEGNEPCFFTTYFSWDSTKATVQGNSYQKKAALLLGTHHVVEDQSSSGNQGPRQRAAALAALTSAFNSSSGRTSSPSRDRSNGSQGGPRQRAEALAALTSAFNSSPSSKSPPRRSGLTSQASQRAAAVAALSQVLTAEKKKSPDTSPSAEAKDEKAFSEVEATEEATEAKEEEEVSPAAEASAEEAKPKQDDSEVETTGVTFTYERLQAKSEKPVTGIDFKRREAYLSEVEFKTVFGMEKESFYKLPGWKQDLLKKKFDLF</sequence>
<evidence type="ECO:0000256" key="9">
    <source>
        <dbReference type="SAM" id="MobiDB-lite"/>
    </source>
</evidence>
<dbReference type="InterPro" id="IPR007122">
    <property type="entry name" value="Villin/Gelsolin"/>
</dbReference>
<name>A0A654FIM5_ARATH</name>
<dbReference type="CDD" id="cd11291">
    <property type="entry name" value="gelsolin_S6_like"/>
    <property type="match status" value="1"/>
</dbReference>
<dbReference type="SMART" id="SM00262">
    <property type="entry name" value="GEL"/>
    <property type="match status" value="6"/>
</dbReference>
<keyword evidence="6" id="KW-0106">Calcium</keyword>
<dbReference type="GO" id="GO:0005856">
    <property type="term" value="C:cytoskeleton"/>
    <property type="evidence" value="ECO:0007669"/>
    <property type="project" value="UniProtKB-SubCell"/>
</dbReference>
<dbReference type="InterPro" id="IPR036886">
    <property type="entry name" value="Villin_headpiece_dom_sf"/>
</dbReference>
<dbReference type="PRINTS" id="PR00597">
    <property type="entry name" value="GELSOLIN"/>
</dbReference>
<feature type="region of interest" description="Disordered" evidence="9">
    <location>
        <begin position="845"/>
        <end position="911"/>
    </location>
</feature>
<dbReference type="Gene3D" id="3.40.20.10">
    <property type="entry name" value="Severin"/>
    <property type="match status" value="6"/>
</dbReference>
<comment type="subcellular location">
    <subcellularLocation>
        <location evidence="1">Cytoplasm</location>
        <location evidence="1">Cytoskeleton</location>
    </subcellularLocation>
</comment>
<dbReference type="CDD" id="cd11290">
    <property type="entry name" value="gelsolin_S1_like"/>
    <property type="match status" value="1"/>
</dbReference>
<dbReference type="SUPFAM" id="SSF47050">
    <property type="entry name" value="VHP, Villin headpiece domain"/>
    <property type="match status" value="1"/>
</dbReference>
<dbReference type="GO" id="GO:0051693">
    <property type="term" value="P:actin filament capping"/>
    <property type="evidence" value="ECO:0007669"/>
    <property type="project" value="UniProtKB-KW"/>
</dbReference>
<feature type="region of interest" description="Disordered" evidence="9">
    <location>
        <begin position="774"/>
        <end position="833"/>
    </location>
</feature>
<dbReference type="FunFam" id="3.40.20.10:FF:000039">
    <property type="entry name" value="Villin-4"/>
    <property type="match status" value="1"/>
</dbReference>
<feature type="domain" description="HP" evidence="10">
    <location>
        <begin position="905"/>
        <end position="970"/>
    </location>
</feature>
<dbReference type="FunFam" id="3.40.20.10:FF:000028">
    <property type="entry name" value="Villin-like 1"/>
    <property type="match status" value="1"/>
</dbReference>
<gene>
    <name evidence="11" type="ORF">AN1_LOCUS16120</name>
</gene>
<dbReference type="ExpressionAtlas" id="A0A654FIM5">
    <property type="expression patterns" value="baseline and differential"/>
</dbReference>
<dbReference type="SMART" id="SM00153">
    <property type="entry name" value="VHP"/>
    <property type="match status" value="1"/>
</dbReference>
<dbReference type="InterPro" id="IPR003128">
    <property type="entry name" value="Villin_headpiece"/>
</dbReference>
<evidence type="ECO:0000256" key="8">
    <source>
        <dbReference type="ARBA" id="ARBA00023212"/>
    </source>
</evidence>
<dbReference type="InterPro" id="IPR029006">
    <property type="entry name" value="ADF-H/Gelsolin-like_dom_sf"/>
</dbReference>
<evidence type="ECO:0000313" key="12">
    <source>
        <dbReference type="Proteomes" id="UP000426265"/>
    </source>
</evidence>
<dbReference type="FunFam" id="1.10.950.10:FF:000006">
    <property type="entry name" value="Villin-2"/>
    <property type="match status" value="1"/>
</dbReference>
<protein>
    <recommendedName>
        <fullName evidence="10">HP domain-containing protein</fullName>
    </recommendedName>
</protein>
<evidence type="ECO:0000256" key="2">
    <source>
        <dbReference type="ARBA" id="ARBA00008418"/>
    </source>
</evidence>
<dbReference type="Gene3D" id="1.10.950.10">
    <property type="entry name" value="Villin headpiece domain"/>
    <property type="match status" value="1"/>
</dbReference>